<dbReference type="HAMAP" id="MF_00101">
    <property type="entry name" value="AcpS"/>
    <property type="match status" value="1"/>
</dbReference>
<comment type="cofactor">
    <cofactor evidence="8">
        <name>Mg(2+)</name>
        <dbReference type="ChEBI" id="CHEBI:18420"/>
    </cofactor>
</comment>
<gene>
    <name evidence="8 10" type="primary">acpS</name>
    <name evidence="10" type="ORF">IAA72_03430</name>
</gene>
<dbReference type="Pfam" id="PF01648">
    <property type="entry name" value="ACPS"/>
    <property type="match status" value="1"/>
</dbReference>
<name>A0A9D9IBK5_9SPIO</name>
<dbReference type="Gene3D" id="3.90.470.20">
    <property type="entry name" value="4'-phosphopantetheinyl transferase domain"/>
    <property type="match status" value="1"/>
</dbReference>
<evidence type="ECO:0000256" key="3">
    <source>
        <dbReference type="ARBA" id="ARBA00022723"/>
    </source>
</evidence>
<dbReference type="Proteomes" id="UP000810292">
    <property type="component" value="Unassembled WGS sequence"/>
</dbReference>
<dbReference type="GO" id="GO:0008897">
    <property type="term" value="F:holo-[acyl-carrier-protein] synthase activity"/>
    <property type="evidence" value="ECO:0007669"/>
    <property type="project" value="UniProtKB-UniRule"/>
</dbReference>
<organism evidence="10 11">
    <name type="scientific">Candidatus Ornithospirochaeta stercoravium</name>
    <dbReference type="NCBI Taxonomy" id="2840897"/>
    <lineage>
        <taxon>Bacteria</taxon>
        <taxon>Pseudomonadati</taxon>
        <taxon>Spirochaetota</taxon>
        <taxon>Spirochaetia</taxon>
        <taxon>Spirochaetales</taxon>
        <taxon>Spirochaetaceae</taxon>
        <taxon>Spirochaetaceae incertae sedis</taxon>
        <taxon>Candidatus Ornithospirochaeta</taxon>
    </lineage>
</organism>
<dbReference type="NCBIfam" id="TIGR00516">
    <property type="entry name" value="acpS"/>
    <property type="match status" value="1"/>
</dbReference>
<comment type="similarity">
    <text evidence="8">Belongs to the P-Pant transferase superfamily. AcpS family.</text>
</comment>
<comment type="caution">
    <text evidence="10">The sequence shown here is derived from an EMBL/GenBank/DDBJ whole genome shotgun (WGS) entry which is preliminary data.</text>
</comment>
<evidence type="ECO:0000256" key="5">
    <source>
        <dbReference type="ARBA" id="ARBA00022842"/>
    </source>
</evidence>
<reference evidence="10" key="2">
    <citation type="journal article" date="2021" name="PeerJ">
        <title>Extensive microbial diversity within the chicken gut microbiome revealed by metagenomics and culture.</title>
        <authorList>
            <person name="Gilroy R."/>
            <person name="Ravi A."/>
            <person name="Getino M."/>
            <person name="Pursley I."/>
            <person name="Horton D.L."/>
            <person name="Alikhan N.F."/>
            <person name="Baker D."/>
            <person name="Gharbi K."/>
            <person name="Hall N."/>
            <person name="Watson M."/>
            <person name="Adriaenssens E.M."/>
            <person name="Foster-Nyarko E."/>
            <person name="Jarju S."/>
            <person name="Secka A."/>
            <person name="Antonio M."/>
            <person name="Oren A."/>
            <person name="Chaudhuri R.R."/>
            <person name="La Ragione R."/>
            <person name="Hildebrand F."/>
            <person name="Pallen M.J."/>
        </authorList>
    </citation>
    <scope>NUCLEOTIDE SEQUENCE</scope>
    <source>
        <strain evidence="10">14700</strain>
    </source>
</reference>
<evidence type="ECO:0000259" key="9">
    <source>
        <dbReference type="Pfam" id="PF01648"/>
    </source>
</evidence>
<feature type="binding site" evidence="8">
    <location>
        <position position="52"/>
    </location>
    <ligand>
        <name>Mg(2+)</name>
        <dbReference type="ChEBI" id="CHEBI:18420"/>
    </ligand>
</feature>
<sequence length="118" mass="12747">MIHGIGVDVALAPRFEEMEESLLEKMFTEKEIINAPSSRQSEYFASRFAAKEAFAKALGTGIRGFSLLDITIEENEAGKPYFALSGRAADAAAGLKLNLSISHDGGICIAMVTAEYEK</sequence>
<evidence type="ECO:0000256" key="1">
    <source>
        <dbReference type="ARBA" id="ARBA00022516"/>
    </source>
</evidence>
<dbReference type="NCBIfam" id="TIGR00556">
    <property type="entry name" value="pantethn_trn"/>
    <property type="match status" value="1"/>
</dbReference>
<feature type="binding site" evidence="8">
    <location>
        <position position="8"/>
    </location>
    <ligand>
        <name>Mg(2+)</name>
        <dbReference type="ChEBI" id="CHEBI:18420"/>
    </ligand>
</feature>
<dbReference type="GO" id="GO:0005737">
    <property type="term" value="C:cytoplasm"/>
    <property type="evidence" value="ECO:0007669"/>
    <property type="project" value="UniProtKB-SubCell"/>
</dbReference>
<evidence type="ECO:0000256" key="2">
    <source>
        <dbReference type="ARBA" id="ARBA00022679"/>
    </source>
</evidence>
<dbReference type="GO" id="GO:0006633">
    <property type="term" value="P:fatty acid biosynthetic process"/>
    <property type="evidence" value="ECO:0007669"/>
    <property type="project" value="UniProtKB-UniRule"/>
</dbReference>
<comment type="function">
    <text evidence="8">Transfers the 4'-phosphopantetheine moiety from coenzyme A to a Ser of acyl-carrier-protein.</text>
</comment>
<dbReference type="InterPro" id="IPR004568">
    <property type="entry name" value="Ppantetheine-prot_Trfase_dom"/>
</dbReference>
<evidence type="ECO:0000313" key="10">
    <source>
        <dbReference type="EMBL" id="MBO8468819.1"/>
    </source>
</evidence>
<dbReference type="InterPro" id="IPR002582">
    <property type="entry name" value="ACPS"/>
</dbReference>
<dbReference type="EMBL" id="JADIMF010000055">
    <property type="protein sequence ID" value="MBO8468819.1"/>
    <property type="molecule type" value="Genomic_DNA"/>
</dbReference>
<comment type="subcellular location">
    <subcellularLocation>
        <location evidence="8">Cytoplasm</location>
    </subcellularLocation>
</comment>
<accession>A0A9D9IBK5</accession>
<protein>
    <recommendedName>
        <fullName evidence="8">Holo-[acyl-carrier-protein] synthase</fullName>
        <shortName evidence="8">Holo-ACP synthase</shortName>
        <ecNumber evidence="8">2.7.8.7</ecNumber>
    </recommendedName>
    <alternativeName>
        <fullName evidence="8">4'-phosphopantetheinyl transferase AcpS</fullName>
    </alternativeName>
</protein>
<evidence type="ECO:0000256" key="4">
    <source>
        <dbReference type="ARBA" id="ARBA00022832"/>
    </source>
</evidence>
<keyword evidence="4 8" id="KW-0276">Fatty acid metabolism</keyword>
<feature type="domain" description="4'-phosphopantetheinyl transferase" evidence="9">
    <location>
        <begin position="4"/>
        <end position="93"/>
    </location>
</feature>
<keyword evidence="7 8" id="KW-0275">Fatty acid biosynthesis</keyword>
<dbReference type="InterPro" id="IPR037143">
    <property type="entry name" value="4-PPantetheinyl_Trfase_dom_sf"/>
</dbReference>
<dbReference type="GO" id="GO:0000287">
    <property type="term" value="F:magnesium ion binding"/>
    <property type="evidence" value="ECO:0007669"/>
    <property type="project" value="UniProtKB-UniRule"/>
</dbReference>
<keyword evidence="2 8" id="KW-0808">Transferase</keyword>
<dbReference type="InterPro" id="IPR008278">
    <property type="entry name" value="4-PPantetheinyl_Trfase_dom"/>
</dbReference>
<keyword evidence="8" id="KW-0963">Cytoplasm</keyword>
<evidence type="ECO:0000256" key="8">
    <source>
        <dbReference type="HAMAP-Rule" id="MF_00101"/>
    </source>
</evidence>
<evidence type="ECO:0000256" key="6">
    <source>
        <dbReference type="ARBA" id="ARBA00023098"/>
    </source>
</evidence>
<dbReference type="EC" id="2.7.8.7" evidence="8"/>
<evidence type="ECO:0000313" key="11">
    <source>
        <dbReference type="Proteomes" id="UP000810292"/>
    </source>
</evidence>
<dbReference type="SUPFAM" id="SSF56214">
    <property type="entry name" value="4'-phosphopantetheinyl transferase"/>
    <property type="match status" value="1"/>
</dbReference>
<keyword evidence="1 8" id="KW-0444">Lipid biosynthesis</keyword>
<reference evidence="10" key="1">
    <citation type="submission" date="2020-10" db="EMBL/GenBank/DDBJ databases">
        <authorList>
            <person name="Gilroy R."/>
        </authorList>
    </citation>
    <scope>NUCLEOTIDE SEQUENCE</scope>
    <source>
        <strain evidence="10">14700</strain>
    </source>
</reference>
<evidence type="ECO:0000256" key="7">
    <source>
        <dbReference type="ARBA" id="ARBA00023160"/>
    </source>
</evidence>
<keyword evidence="5 8" id="KW-0460">Magnesium</keyword>
<proteinExistence type="inferred from homology"/>
<keyword evidence="3 8" id="KW-0479">Metal-binding</keyword>
<keyword evidence="6 8" id="KW-0443">Lipid metabolism</keyword>
<dbReference type="AlphaFoldDB" id="A0A9D9IBK5"/>
<comment type="catalytic activity">
    <reaction evidence="8">
        <text>apo-[ACP] + CoA = holo-[ACP] + adenosine 3',5'-bisphosphate + H(+)</text>
        <dbReference type="Rhea" id="RHEA:12068"/>
        <dbReference type="Rhea" id="RHEA-COMP:9685"/>
        <dbReference type="Rhea" id="RHEA-COMP:9690"/>
        <dbReference type="ChEBI" id="CHEBI:15378"/>
        <dbReference type="ChEBI" id="CHEBI:29999"/>
        <dbReference type="ChEBI" id="CHEBI:57287"/>
        <dbReference type="ChEBI" id="CHEBI:58343"/>
        <dbReference type="ChEBI" id="CHEBI:64479"/>
        <dbReference type="EC" id="2.7.8.7"/>
    </reaction>
</comment>